<dbReference type="InterPro" id="IPR000845">
    <property type="entry name" value="Nucleoside_phosphorylase_d"/>
</dbReference>
<proteinExistence type="predicted"/>
<dbReference type="Pfam" id="PF18153">
    <property type="entry name" value="Cap15_CD_rec"/>
    <property type="match status" value="1"/>
</dbReference>
<dbReference type="GO" id="GO:0005829">
    <property type="term" value="C:cytosol"/>
    <property type="evidence" value="ECO:0007669"/>
    <property type="project" value="TreeGrafter"/>
</dbReference>
<sequence>MTSGENRSKIQSTLPDLSGEWSMKIHWQRGEATGTVIASASIRHSPAGVALIVRSPGSNSHTVLSQAGYDASGLPVLHYIYEVEPKAIGSDAKGTYKGAAILRFYDNDEELSGNYWTDQLTKGHFQLNRKPPGTQGVTEKIDVLLVTAIPLEYEAAKVAFSETSPGNGVLSWEERNDVSAPYTVGNYVRGEKELFRLALAKPDRMGSIETGRLAAALIERLSPQCLVMCGVCAGNPGEVALGDLVISELAYQHDEGKRETNSFVADHRQFPVSVAWKRAAEDLKAEDLPSYGPPSDRDARFWLLERLLAGDDPRNHPAHNRYFKDGDWKRLIETLEKQGFVELVDGVLELTALGKEDVQRSTYLDTEPPKKLPIALKVGPIASGNMVVKDGVTWEQLKQLGVRSVVGLEMEAATIAAVARSSGVPDWLVIKGVMDHADPRKSDRYKPFAARASAEALRLFLDRNFTTYHRDGQPVPAEVGTRT</sequence>
<dbReference type="AlphaFoldDB" id="A0A7W9CWT3"/>
<comment type="caution">
    <text evidence="3">The sequence shown here is derived from an EMBL/GenBank/DDBJ whole genome shotgun (WGS) entry which is preliminary data.</text>
</comment>
<dbReference type="GO" id="GO:0019284">
    <property type="term" value="P:L-methionine salvage from S-adenosylmethionine"/>
    <property type="evidence" value="ECO:0007669"/>
    <property type="project" value="TreeGrafter"/>
</dbReference>
<accession>A0A7W9CWT3</accession>
<evidence type="ECO:0000259" key="2">
    <source>
        <dbReference type="Pfam" id="PF18153"/>
    </source>
</evidence>
<feature type="domain" description="Nucleoside phosphorylase" evidence="1">
    <location>
        <begin position="370"/>
        <end position="459"/>
    </location>
</feature>
<evidence type="ECO:0000313" key="3">
    <source>
        <dbReference type="EMBL" id="MBB5562516.1"/>
    </source>
</evidence>
<dbReference type="Proteomes" id="UP000528824">
    <property type="component" value="Unassembled WGS sequence"/>
</dbReference>
<feature type="domain" description="CD-NTase-associated protein 15" evidence="2">
    <location>
        <begin position="13"/>
        <end position="129"/>
    </location>
</feature>
<dbReference type="Pfam" id="PF01048">
    <property type="entry name" value="PNP_UDP_1"/>
    <property type="match status" value="1"/>
</dbReference>
<dbReference type="RefSeq" id="WP_183918546.1">
    <property type="nucleotide sequence ID" value="NZ_JACHBB010000011.1"/>
</dbReference>
<dbReference type="GO" id="GO:0009116">
    <property type="term" value="P:nucleoside metabolic process"/>
    <property type="evidence" value="ECO:0007669"/>
    <property type="project" value="InterPro"/>
</dbReference>
<dbReference type="Gene3D" id="3.40.50.1580">
    <property type="entry name" value="Nucleoside phosphorylase domain"/>
    <property type="match status" value="1"/>
</dbReference>
<evidence type="ECO:0000313" key="4">
    <source>
        <dbReference type="Proteomes" id="UP000528824"/>
    </source>
</evidence>
<dbReference type="SUPFAM" id="SSF53167">
    <property type="entry name" value="Purine and uridine phosphorylases"/>
    <property type="match status" value="1"/>
</dbReference>
<evidence type="ECO:0000259" key="1">
    <source>
        <dbReference type="Pfam" id="PF01048"/>
    </source>
</evidence>
<dbReference type="PANTHER" id="PTHR46832">
    <property type="entry name" value="5'-METHYLTHIOADENOSINE/S-ADENOSYLHOMOCYSTEINE NUCLEOSIDASE"/>
    <property type="match status" value="1"/>
</dbReference>
<reference evidence="3 4" key="1">
    <citation type="submission" date="2020-08" db="EMBL/GenBank/DDBJ databases">
        <title>Genomic Encyclopedia of Type Strains, Phase IV (KMG-V): Genome sequencing to study the core and pangenomes of soil and plant-associated prokaryotes.</title>
        <authorList>
            <person name="Whitman W."/>
        </authorList>
    </citation>
    <scope>NUCLEOTIDE SEQUENCE [LARGE SCALE GENOMIC DNA]</scope>
    <source>
        <strain evidence="3 4">SEMIA 4034</strain>
    </source>
</reference>
<dbReference type="InterPro" id="IPR041208">
    <property type="entry name" value="Cap15"/>
</dbReference>
<protein>
    <submittedName>
        <fullName evidence="3">Nucleoside phosphorylase</fullName>
    </submittedName>
</protein>
<dbReference type="GO" id="GO:0008930">
    <property type="term" value="F:methylthioadenosine nucleosidase activity"/>
    <property type="evidence" value="ECO:0007669"/>
    <property type="project" value="TreeGrafter"/>
</dbReference>
<dbReference type="EMBL" id="JACHBC010000009">
    <property type="protein sequence ID" value="MBB5562516.1"/>
    <property type="molecule type" value="Genomic_DNA"/>
</dbReference>
<dbReference type="GO" id="GO:0008782">
    <property type="term" value="F:adenosylhomocysteine nucleosidase activity"/>
    <property type="evidence" value="ECO:0007669"/>
    <property type="project" value="TreeGrafter"/>
</dbReference>
<dbReference type="PANTHER" id="PTHR46832:SF1">
    <property type="entry name" value="5'-METHYLTHIOADENOSINE_S-ADENOSYLHOMOCYSTEINE NUCLEOSIDASE"/>
    <property type="match status" value="1"/>
</dbReference>
<organism evidence="3 4">
    <name type="scientific">Rhizobium lentis</name>
    <dbReference type="NCBI Taxonomy" id="1138194"/>
    <lineage>
        <taxon>Bacteria</taxon>
        <taxon>Pseudomonadati</taxon>
        <taxon>Pseudomonadota</taxon>
        <taxon>Alphaproteobacteria</taxon>
        <taxon>Hyphomicrobiales</taxon>
        <taxon>Rhizobiaceae</taxon>
        <taxon>Rhizobium/Agrobacterium group</taxon>
        <taxon>Rhizobium</taxon>
    </lineage>
</organism>
<keyword evidence="4" id="KW-1185">Reference proteome</keyword>
<gene>
    <name evidence="3" type="ORF">GGI59_004205</name>
</gene>
<dbReference type="InterPro" id="IPR035994">
    <property type="entry name" value="Nucleoside_phosphorylase_sf"/>
</dbReference>
<name>A0A7W9CWT3_9HYPH</name>